<dbReference type="RefSeq" id="XP_059601445.1">
    <property type="nucleotide sequence ID" value="XM_059749858.1"/>
</dbReference>
<accession>A0AAJ8DZ52</accession>
<evidence type="ECO:0000313" key="2">
    <source>
        <dbReference type="RefSeq" id="XP_059601445.1"/>
    </source>
</evidence>
<protein>
    <submittedName>
        <fullName evidence="2">Uncharacterized protein</fullName>
    </submittedName>
</protein>
<name>A0AAJ8DZ52_ASPNG</name>
<reference evidence="2" key="1">
    <citation type="submission" date="2025-02" db="EMBL/GenBank/DDBJ databases">
        <authorList>
            <consortium name="NCBI Genome Project"/>
        </authorList>
    </citation>
    <scope>NUCLEOTIDE SEQUENCE</scope>
</reference>
<sequence length="133" mass="14518">MESRRERICAWFTADGRGPASDAKNTWRRARSTKKWSLVSRTDDKTAGEGWEDSEGGEIDDDRAKGPPASRWTVTGQAEMNSGGLGRRGMRREGIGGEDGIQESRSRGVFRRGSHLEPNQVVVDGAQLGLGAD</sequence>
<proteinExistence type="predicted"/>
<dbReference type="KEGG" id="ang:An09g05810"/>
<dbReference type="GeneID" id="84592073"/>
<organism evidence="2">
    <name type="scientific">Aspergillus niger</name>
    <dbReference type="NCBI Taxonomy" id="5061"/>
    <lineage>
        <taxon>Eukaryota</taxon>
        <taxon>Fungi</taxon>
        <taxon>Dikarya</taxon>
        <taxon>Ascomycota</taxon>
        <taxon>Pezizomycotina</taxon>
        <taxon>Eurotiomycetes</taxon>
        <taxon>Eurotiomycetidae</taxon>
        <taxon>Eurotiales</taxon>
        <taxon>Aspergillaceae</taxon>
        <taxon>Aspergillus</taxon>
        <taxon>Aspergillus subgen. Circumdati</taxon>
    </lineage>
</organism>
<dbReference type="AlphaFoldDB" id="A0AAJ8DZ52"/>
<gene>
    <name evidence="2" type="ORF">An09g05810</name>
</gene>
<reference evidence="2" key="2">
    <citation type="submission" date="2025-08" db="UniProtKB">
        <authorList>
            <consortium name="RefSeq"/>
        </authorList>
    </citation>
    <scope>IDENTIFICATION</scope>
</reference>
<feature type="compositionally biased region" description="Acidic residues" evidence="1">
    <location>
        <begin position="50"/>
        <end position="61"/>
    </location>
</feature>
<dbReference type="VEuPathDB" id="FungiDB:An09g05810"/>
<evidence type="ECO:0000256" key="1">
    <source>
        <dbReference type="SAM" id="MobiDB-lite"/>
    </source>
</evidence>
<feature type="region of interest" description="Disordered" evidence="1">
    <location>
        <begin position="15"/>
        <end position="118"/>
    </location>
</feature>